<evidence type="ECO:0000313" key="8">
    <source>
        <dbReference type="Proteomes" id="UP001596035"/>
    </source>
</evidence>
<dbReference type="Gene3D" id="3.40.462.20">
    <property type="match status" value="1"/>
</dbReference>
<accession>A0ABW0DNH1</accession>
<evidence type="ECO:0000256" key="2">
    <source>
        <dbReference type="ARBA" id="ARBA00005466"/>
    </source>
</evidence>
<reference evidence="8" key="1">
    <citation type="journal article" date="2019" name="Int. J. Syst. Evol. Microbiol.">
        <title>The Global Catalogue of Microorganisms (GCM) 10K type strain sequencing project: providing services to taxonomists for standard genome sequencing and annotation.</title>
        <authorList>
            <consortium name="The Broad Institute Genomics Platform"/>
            <consortium name="The Broad Institute Genome Sequencing Center for Infectious Disease"/>
            <person name="Wu L."/>
            <person name="Ma J."/>
        </authorList>
    </citation>
    <scope>NUCLEOTIDE SEQUENCE [LARGE SCALE GENOMIC DNA]</scope>
    <source>
        <strain evidence="8">CGMCC 4.7131</strain>
    </source>
</reference>
<keyword evidence="3" id="KW-0285">Flavoprotein</keyword>
<name>A0ABW0DNH1_9ACTN</name>
<sequence>MSLSDVREAALARPGSPEYERATAAFNLAAPPRPAAAVTARTPGQVRAAVRTAVRAALPVRVHSTGHASGAVRPADGALLIRTELEGGVEIDPVRRTARVPAGTTWGEVVRAAAPYGLAAAHGSAEGVGVVGYLLGGGVSFYGRSTGLAVNTVRAVELVTADGESVRADAENEPELFWALRGGGGGFGVVTGVEIGLFPVARVVTGASYWSAAHARPLLDRWRAWTRRAPREATTSLRLMNLPPVPGVPPQLAAGPVLCVDGAVLARREEDTATAHETAAGLLGPLREVAEPLLDTWAPTGPAGVLDAHMDPAEPVPFIGDHLLLRELDDAGAAAFLGAVGEGSGSPLAVATLRQLGGAFAEARPEGGALSEVDAAYAYMGSGPPFGPVTVQALHDHCATVREALAPWDTGSTVPSLVEGYGRPQLHLDQDRAAAVGRVRARVDPHGVFAGDVAPGAAGPVRREPR</sequence>
<dbReference type="InterPro" id="IPR016166">
    <property type="entry name" value="FAD-bd_PCMH"/>
</dbReference>
<comment type="similarity">
    <text evidence="2">Belongs to the oxygen-dependent FAD-linked oxidoreductase family.</text>
</comment>
<feature type="domain" description="FAD-binding PCMH-type" evidence="6">
    <location>
        <begin position="30"/>
        <end position="200"/>
    </location>
</feature>
<proteinExistence type="inferred from homology"/>
<organism evidence="7 8">
    <name type="scientific">Streptomyces atrovirens</name>
    <dbReference type="NCBI Taxonomy" id="285556"/>
    <lineage>
        <taxon>Bacteria</taxon>
        <taxon>Bacillati</taxon>
        <taxon>Actinomycetota</taxon>
        <taxon>Actinomycetes</taxon>
        <taxon>Kitasatosporales</taxon>
        <taxon>Streptomycetaceae</taxon>
        <taxon>Streptomyces</taxon>
    </lineage>
</organism>
<dbReference type="PROSITE" id="PS51387">
    <property type="entry name" value="FAD_PCMH"/>
    <property type="match status" value="1"/>
</dbReference>
<evidence type="ECO:0000256" key="4">
    <source>
        <dbReference type="ARBA" id="ARBA00022827"/>
    </source>
</evidence>
<dbReference type="InterPro" id="IPR016169">
    <property type="entry name" value="FAD-bd_PCMH_sub2"/>
</dbReference>
<protein>
    <submittedName>
        <fullName evidence="7">FAD-binding protein</fullName>
    </submittedName>
</protein>
<dbReference type="InterPro" id="IPR050416">
    <property type="entry name" value="FAD-linked_Oxidoreductase"/>
</dbReference>
<dbReference type="Pfam" id="PF01565">
    <property type="entry name" value="FAD_binding_4"/>
    <property type="match status" value="1"/>
</dbReference>
<dbReference type="InterPro" id="IPR016167">
    <property type="entry name" value="FAD-bd_PCMH_sub1"/>
</dbReference>
<dbReference type="InterPro" id="IPR036318">
    <property type="entry name" value="FAD-bd_PCMH-like_sf"/>
</dbReference>
<dbReference type="Gene3D" id="3.30.43.10">
    <property type="entry name" value="Uridine Diphospho-n-acetylenolpyruvylglucosamine Reductase, domain 2"/>
    <property type="match status" value="1"/>
</dbReference>
<dbReference type="PANTHER" id="PTHR42973:SF39">
    <property type="entry name" value="FAD-BINDING PCMH-TYPE DOMAIN-CONTAINING PROTEIN"/>
    <property type="match status" value="1"/>
</dbReference>
<keyword evidence="5" id="KW-0560">Oxidoreductase</keyword>
<gene>
    <name evidence="7" type="ORF">ACFPWV_04525</name>
</gene>
<dbReference type="InterPro" id="IPR006094">
    <property type="entry name" value="Oxid_FAD_bind_N"/>
</dbReference>
<dbReference type="EMBL" id="JBHSKN010000004">
    <property type="protein sequence ID" value="MFC5239184.1"/>
    <property type="molecule type" value="Genomic_DNA"/>
</dbReference>
<comment type="cofactor">
    <cofactor evidence="1">
        <name>FAD</name>
        <dbReference type="ChEBI" id="CHEBI:57692"/>
    </cofactor>
</comment>
<evidence type="ECO:0000256" key="3">
    <source>
        <dbReference type="ARBA" id="ARBA00022630"/>
    </source>
</evidence>
<dbReference type="RefSeq" id="WP_344561123.1">
    <property type="nucleotide sequence ID" value="NZ_BAAATG010000021.1"/>
</dbReference>
<evidence type="ECO:0000259" key="6">
    <source>
        <dbReference type="PROSITE" id="PS51387"/>
    </source>
</evidence>
<comment type="caution">
    <text evidence="7">The sequence shown here is derived from an EMBL/GenBank/DDBJ whole genome shotgun (WGS) entry which is preliminary data.</text>
</comment>
<evidence type="ECO:0000256" key="1">
    <source>
        <dbReference type="ARBA" id="ARBA00001974"/>
    </source>
</evidence>
<evidence type="ECO:0000313" key="7">
    <source>
        <dbReference type="EMBL" id="MFC5239184.1"/>
    </source>
</evidence>
<keyword evidence="8" id="KW-1185">Reference proteome</keyword>
<keyword evidence="4" id="KW-0274">FAD</keyword>
<dbReference type="Proteomes" id="UP001596035">
    <property type="component" value="Unassembled WGS sequence"/>
</dbReference>
<dbReference type="PANTHER" id="PTHR42973">
    <property type="entry name" value="BINDING OXIDOREDUCTASE, PUTATIVE (AFU_ORTHOLOGUE AFUA_1G17690)-RELATED"/>
    <property type="match status" value="1"/>
</dbReference>
<evidence type="ECO:0000256" key="5">
    <source>
        <dbReference type="ARBA" id="ARBA00023002"/>
    </source>
</evidence>
<dbReference type="Gene3D" id="3.30.465.10">
    <property type="match status" value="1"/>
</dbReference>
<dbReference type="SUPFAM" id="SSF56176">
    <property type="entry name" value="FAD-binding/transporter-associated domain-like"/>
    <property type="match status" value="1"/>
</dbReference>